<reference evidence="2 3" key="2">
    <citation type="submission" date="2018-11" db="EMBL/GenBank/DDBJ databases">
        <authorList>
            <consortium name="Pathogen Informatics"/>
        </authorList>
    </citation>
    <scope>NUCLEOTIDE SEQUENCE [LARGE SCALE GENOMIC DNA]</scope>
</reference>
<name>A0A0N4XKV8_NIPBR</name>
<evidence type="ECO:0000256" key="1">
    <source>
        <dbReference type="SAM" id="MobiDB-lite"/>
    </source>
</evidence>
<accession>A0A0N4XKV8</accession>
<evidence type="ECO:0000313" key="2">
    <source>
        <dbReference type="EMBL" id="VDL66750.1"/>
    </source>
</evidence>
<dbReference type="AlphaFoldDB" id="A0A0N4XKV8"/>
<dbReference type="Proteomes" id="UP000271162">
    <property type="component" value="Unassembled WGS sequence"/>
</dbReference>
<dbReference type="WBParaSite" id="NBR_0000316001-mRNA-1">
    <property type="protein sequence ID" value="NBR_0000316001-mRNA-1"/>
    <property type="gene ID" value="NBR_0000316001"/>
</dbReference>
<protein>
    <submittedName>
        <fullName evidence="2 4">Uncharacterized protein</fullName>
    </submittedName>
</protein>
<sequence length="48" mass="4785">MLFLNSKQLAAPAAAGGGVQALGDILRPPSATGFGSERITPLPPPDPS</sequence>
<evidence type="ECO:0000313" key="3">
    <source>
        <dbReference type="Proteomes" id="UP000271162"/>
    </source>
</evidence>
<reference evidence="4" key="1">
    <citation type="submission" date="2017-02" db="UniProtKB">
        <authorList>
            <consortium name="WormBaseParasite"/>
        </authorList>
    </citation>
    <scope>IDENTIFICATION</scope>
</reference>
<evidence type="ECO:0000313" key="4">
    <source>
        <dbReference type="WBParaSite" id="NBR_0000316001-mRNA-1"/>
    </source>
</evidence>
<gene>
    <name evidence="2" type="ORF">NBR_LOCUS3161</name>
</gene>
<keyword evidence="3" id="KW-1185">Reference proteome</keyword>
<proteinExistence type="predicted"/>
<organism evidence="4">
    <name type="scientific">Nippostrongylus brasiliensis</name>
    <name type="common">Rat hookworm</name>
    <dbReference type="NCBI Taxonomy" id="27835"/>
    <lineage>
        <taxon>Eukaryota</taxon>
        <taxon>Metazoa</taxon>
        <taxon>Ecdysozoa</taxon>
        <taxon>Nematoda</taxon>
        <taxon>Chromadorea</taxon>
        <taxon>Rhabditida</taxon>
        <taxon>Rhabditina</taxon>
        <taxon>Rhabditomorpha</taxon>
        <taxon>Strongyloidea</taxon>
        <taxon>Heligmosomidae</taxon>
        <taxon>Nippostrongylus</taxon>
    </lineage>
</organism>
<dbReference type="EMBL" id="UYSL01004414">
    <property type="protein sequence ID" value="VDL66750.1"/>
    <property type="molecule type" value="Genomic_DNA"/>
</dbReference>
<feature type="region of interest" description="Disordered" evidence="1">
    <location>
        <begin position="28"/>
        <end position="48"/>
    </location>
</feature>